<dbReference type="Proteomes" id="UP000308092">
    <property type="component" value="Unassembled WGS sequence"/>
</dbReference>
<keyword evidence="13 14" id="KW-0753">Steroid metabolism</keyword>
<keyword evidence="9 14" id="KW-0756">Sterol biosynthesis</keyword>
<evidence type="ECO:0000256" key="13">
    <source>
        <dbReference type="ARBA" id="ARBA00023221"/>
    </source>
</evidence>
<evidence type="ECO:0000256" key="12">
    <source>
        <dbReference type="ARBA" id="ARBA00023166"/>
    </source>
</evidence>
<evidence type="ECO:0000313" key="17">
    <source>
        <dbReference type="Proteomes" id="UP000308092"/>
    </source>
</evidence>
<evidence type="ECO:0000256" key="15">
    <source>
        <dbReference type="SAM" id="SignalP"/>
    </source>
</evidence>
<keyword evidence="11" id="KW-0472">Membrane</keyword>
<keyword evidence="3 14" id="KW-0444">Lipid biosynthesis</keyword>
<accession>A0A4S3J086</accession>
<evidence type="ECO:0000256" key="6">
    <source>
        <dbReference type="ARBA" id="ARBA00022955"/>
    </source>
</evidence>
<comment type="caution">
    <text evidence="16">The sequence shown here is derived from an EMBL/GenBank/DDBJ whole genome shotgun (WGS) entry which is preliminary data.</text>
</comment>
<keyword evidence="15" id="KW-0732">Signal</keyword>
<keyword evidence="6 14" id="KW-0752">Steroid biosynthesis</keyword>
<evidence type="ECO:0000256" key="1">
    <source>
        <dbReference type="ARBA" id="ARBA00004141"/>
    </source>
</evidence>
<feature type="chain" id="PRO_5020916297" description="Delta(24(24(1)))-sterol reductase" evidence="15">
    <location>
        <begin position="21"/>
        <end position="176"/>
    </location>
</feature>
<protein>
    <recommendedName>
        <fullName evidence="14">Delta(24(24(1)))-sterol reductase</fullName>
        <ecNumber evidence="14">1.3.1.71</ecNumber>
    </recommendedName>
    <alternativeName>
        <fullName evidence="14">C-24(28) sterol reductase</fullName>
    </alternativeName>
    <alternativeName>
        <fullName evidence="14">Sterol Delta(24(28))-reductase</fullName>
    </alternativeName>
</protein>
<comment type="subcellular location">
    <subcellularLocation>
        <location evidence="1">Membrane</location>
        <topology evidence="1">Multi-pass membrane protein</topology>
    </subcellularLocation>
</comment>
<keyword evidence="5" id="KW-0521">NADP</keyword>
<evidence type="ECO:0000256" key="3">
    <source>
        <dbReference type="ARBA" id="ARBA00022516"/>
    </source>
</evidence>
<reference evidence="16 17" key="1">
    <citation type="submission" date="2019-03" db="EMBL/GenBank/DDBJ databases">
        <title>The genome sequence of a newly discovered highly antifungal drug resistant Aspergillus species, Aspergillus tanneri NIH 1004.</title>
        <authorList>
            <person name="Mounaud S."/>
            <person name="Singh I."/>
            <person name="Joardar V."/>
            <person name="Pakala S."/>
            <person name="Pakala S."/>
            <person name="Venepally P."/>
            <person name="Hoover J."/>
            <person name="Nierman W."/>
            <person name="Chung J."/>
            <person name="Losada L."/>
        </authorList>
    </citation>
    <scope>NUCLEOTIDE SEQUENCE [LARGE SCALE GENOMIC DNA]</scope>
    <source>
        <strain evidence="16 17">NIH1004</strain>
    </source>
</reference>
<dbReference type="VEuPathDB" id="FungiDB:EYZ11_012449"/>
<keyword evidence="12 14" id="KW-1207">Sterol metabolism</keyword>
<evidence type="ECO:0000256" key="9">
    <source>
        <dbReference type="ARBA" id="ARBA00023011"/>
    </source>
</evidence>
<evidence type="ECO:0000256" key="7">
    <source>
        <dbReference type="ARBA" id="ARBA00022989"/>
    </source>
</evidence>
<proteinExistence type="inferred from homology"/>
<keyword evidence="8 14" id="KW-0560">Oxidoreductase</keyword>
<dbReference type="GO" id="GO:0000246">
    <property type="term" value="F:Delta24(24-1) sterol reductase activity"/>
    <property type="evidence" value="ECO:0007669"/>
    <property type="project" value="UniProtKB-EC"/>
</dbReference>
<dbReference type="InterPro" id="IPR001171">
    <property type="entry name" value="ERG24_DHCR-like"/>
</dbReference>
<feature type="signal peptide" evidence="15">
    <location>
        <begin position="1"/>
        <end position="20"/>
    </location>
</feature>
<dbReference type="GO" id="GO:0005789">
    <property type="term" value="C:endoplasmic reticulum membrane"/>
    <property type="evidence" value="ECO:0007669"/>
    <property type="project" value="TreeGrafter"/>
</dbReference>
<dbReference type="PANTHER" id="PTHR21257:SF31">
    <property type="entry name" value="DELTA(24(24(1)))-STEROL REDUCTASE ERG4"/>
    <property type="match status" value="1"/>
</dbReference>
<comment type="similarity">
    <text evidence="2 14">Belongs to the ERG4/ERG24 family.</text>
</comment>
<gene>
    <name evidence="16" type="ORF">EYZ11_012449</name>
</gene>
<dbReference type="EMBL" id="SOSA01000936">
    <property type="protein sequence ID" value="THC88110.1"/>
    <property type="molecule type" value="Genomic_DNA"/>
</dbReference>
<evidence type="ECO:0000256" key="11">
    <source>
        <dbReference type="ARBA" id="ARBA00023136"/>
    </source>
</evidence>
<dbReference type="Pfam" id="PF01222">
    <property type="entry name" value="ERG4_ERG24"/>
    <property type="match status" value="1"/>
</dbReference>
<dbReference type="GO" id="GO:0006696">
    <property type="term" value="P:ergosterol biosynthetic process"/>
    <property type="evidence" value="ECO:0007669"/>
    <property type="project" value="TreeGrafter"/>
</dbReference>
<evidence type="ECO:0000256" key="8">
    <source>
        <dbReference type="ARBA" id="ARBA00023002"/>
    </source>
</evidence>
<comment type="pathway">
    <text evidence="14">Steroid metabolism; ergosterol biosynthesis.</text>
</comment>
<name>A0A4S3J086_9EURO</name>
<dbReference type="AlphaFoldDB" id="A0A4S3J086"/>
<evidence type="ECO:0000256" key="4">
    <source>
        <dbReference type="ARBA" id="ARBA00022692"/>
    </source>
</evidence>
<keyword evidence="4" id="KW-0812">Transmembrane</keyword>
<keyword evidence="17" id="KW-1185">Reference proteome</keyword>
<keyword evidence="7" id="KW-1133">Transmembrane helix</keyword>
<evidence type="ECO:0000256" key="2">
    <source>
        <dbReference type="ARBA" id="ARBA00005402"/>
    </source>
</evidence>
<evidence type="ECO:0000256" key="14">
    <source>
        <dbReference type="RuleBase" id="RU369120"/>
    </source>
</evidence>
<evidence type="ECO:0000256" key="10">
    <source>
        <dbReference type="ARBA" id="ARBA00023098"/>
    </source>
</evidence>
<keyword evidence="10 14" id="KW-0443">Lipid metabolism</keyword>
<evidence type="ECO:0000313" key="16">
    <source>
        <dbReference type="EMBL" id="THC88110.1"/>
    </source>
</evidence>
<sequence length="176" mass="20647">MFYEVRIPWFLLFGCSCAAAKQYEQFGYVSGEVLFLVLAHYACAKGEQLTLTTWDIHQEKFRFMLIFWNMANVPMTYCHGAVFLASRHPATYAWDKTALALLDGHVKRRTFPHLPWQEVHNPRTIATDCGEKILIDGWYTYARAHHGLREPVPWFYAVFFWVIVAHRTQRDVAKCR</sequence>
<organism evidence="16 17">
    <name type="scientific">Aspergillus tanneri</name>
    <dbReference type="NCBI Taxonomy" id="1220188"/>
    <lineage>
        <taxon>Eukaryota</taxon>
        <taxon>Fungi</taxon>
        <taxon>Dikarya</taxon>
        <taxon>Ascomycota</taxon>
        <taxon>Pezizomycotina</taxon>
        <taxon>Eurotiomycetes</taxon>
        <taxon>Eurotiomycetidae</taxon>
        <taxon>Eurotiales</taxon>
        <taxon>Aspergillaceae</taxon>
        <taxon>Aspergillus</taxon>
        <taxon>Aspergillus subgen. Circumdati</taxon>
    </lineage>
</organism>
<dbReference type="PROSITE" id="PS51257">
    <property type="entry name" value="PROKAR_LIPOPROTEIN"/>
    <property type="match status" value="1"/>
</dbReference>
<dbReference type="EC" id="1.3.1.71" evidence="14"/>
<evidence type="ECO:0000256" key="5">
    <source>
        <dbReference type="ARBA" id="ARBA00022857"/>
    </source>
</evidence>
<dbReference type="PANTHER" id="PTHR21257">
    <property type="entry name" value="DELTA(14)-STEROL REDUCTASE"/>
    <property type="match status" value="1"/>
</dbReference>
<comment type="catalytic activity">
    <reaction evidence="14">
        <text>ergosterol + NADP(+) = ergosta-5,7,22,24(28)-tetraen-3beta-ol + NADPH + H(+)</text>
        <dbReference type="Rhea" id="RHEA:18501"/>
        <dbReference type="ChEBI" id="CHEBI:15378"/>
        <dbReference type="ChEBI" id="CHEBI:16933"/>
        <dbReference type="ChEBI" id="CHEBI:18249"/>
        <dbReference type="ChEBI" id="CHEBI:57783"/>
        <dbReference type="ChEBI" id="CHEBI:58349"/>
        <dbReference type="EC" id="1.3.1.71"/>
    </reaction>
</comment>
<dbReference type="STRING" id="1220188.A0A4S3J086"/>